<comment type="caution">
    <text evidence="3">The sequence shown here is derived from an EMBL/GenBank/DDBJ whole genome shotgun (WGS) entry which is preliminary data.</text>
</comment>
<sequence length="406" mass="42131">MNVNLTGAAQEVLDTGDPGQRPAGVCLGVATPATGTVLAAAGWALRPDGTAPGEPMTTRMLFDLASVTKVAATTAVIMRLVSAGRLDLDAPVSQHLTGFRGGDKDRVTAADMLAHRAGLTPWWPLYCETTDRETALDLAERLPLHTPPGHHRAYSDVGFQLLGRIVERVTGTGLATAFQQWVAQPLGLARTQYGPVDPASAAASADDDGIESLMVETGQPYPVPFTTADFTGWRTTTVRGTAGDGNATHALAGVSGHAGLFAPLDELLALGAALVHDEAFVPAEVRSRFTAVADPRDPEQGLGFRLFDLPTPDGPIPMAGHGGFTGTHLAAATDRPLVLAVAATRLHGTRRARADLVSVDVLAHRAHLGVVRGLTQAGALPTAPLGWSHATGASVSGTPSHDQESP</sequence>
<keyword evidence="1" id="KW-0378">Hydrolase</keyword>
<reference evidence="3" key="1">
    <citation type="submission" date="2016-12" db="EMBL/GenBank/DDBJ databases">
        <title>Genome sequence of Streptomyces antioxidans MUSC 164.</title>
        <authorList>
            <person name="Lee L.-H."/>
            <person name="Ser H.-L."/>
        </authorList>
    </citation>
    <scope>NUCLEOTIDE SEQUENCE [LARGE SCALE GENOMIC DNA]</scope>
    <source>
        <strain evidence="3">MUSC 164</strain>
    </source>
</reference>
<dbReference type="InterPro" id="IPR050789">
    <property type="entry name" value="Diverse_Enzym_Activities"/>
</dbReference>
<dbReference type="AlphaFoldDB" id="A0A1V4DBZ4"/>
<dbReference type="PANTHER" id="PTHR43283">
    <property type="entry name" value="BETA-LACTAMASE-RELATED"/>
    <property type="match status" value="1"/>
</dbReference>
<evidence type="ECO:0000256" key="1">
    <source>
        <dbReference type="ARBA" id="ARBA00022801"/>
    </source>
</evidence>
<dbReference type="RefSeq" id="WP_046089804.1">
    <property type="nucleotide sequence ID" value="NZ_LAKD02000004.1"/>
</dbReference>
<dbReference type="InterPro" id="IPR001466">
    <property type="entry name" value="Beta-lactam-related"/>
</dbReference>
<dbReference type="SUPFAM" id="SSF56601">
    <property type="entry name" value="beta-lactamase/transpeptidase-like"/>
    <property type="match status" value="1"/>
</dbReference>
<evidence type="ECO:0000313" key="3">
    <source>
        <dbReference type="EMBL" id="OPF83796.1"/>
    </source>
</evidence>
<name>A0A1V4DBZ4_9ACTN</name>
<dbReference type="Pfam" id="PF00144">
    <property type="entry name" value="Beta-lactamase"/>
    <property type="match status" value="1"/>
</dbReference>
<accession>A0A1V4DBZ4</accession>
<feature type="domain" description="Beta-lactamase-related" evidence="2">
    <location>
        <begin position="33"/>
        <end position="355"/>
    </location>
</feature>
<evidence type="ECO:0000313" key="4">
    <source>
        <dbReference type="Proteomes" id="UP000033615"/>
    </source>
</evidence>
<dbReference type="EMBL" id="LAKD02000004">
    <property type="protein sequence ID" value="OPF83796.1"/>
    <property type="molecule type" value="Genomic_DNA"/>
</dbReference>
<dbReference type="OrthoDB" id="4281716at2"/>
<dbReference type="Gene3D" id="3.40.710.10">
    <property type="entry name" value="DD-peptidase/beta-lactamase superfamily"/>
    <property type="match status" value="1"/>
</dbReference>
<evidence type="ECO:0000259" key="2">
    <source>
        <dbReference type="Pfam" id="PF00144"/>
    </source>
</evidence>
<protein>
    <recommendedName>
        <fullName evidence="2">Beta-lactamase-related domain-containing protein</fullName>
    </recommendedName>
</protein>
<dbReference type="GO" id="GO:0016787">
    <property type="term" value="F:hydrolase activity"/>
    <property type="evidence" value="ECO:0007669"/>
    <property type="project" value="UniProtKB-KW"/>
</dbReference>
<gene>
    <name evidence="3" type="ORF">VT50_0203130</name>
</gene>
<organism evidence="3 4">
    <name type="scientific">Streptomyces antioxidans</name>
    <dbReference type="NCBI Taxonomy" id="1507734"/>
    <lineage>
        <taxon>Bacteria</taxon>
        <taxon>Bacillati</taxon>
        <taxon>Actinomycetota</taxon>
        <taxon>Actinomycetes</taxon>
        <taxon>Kitasatosporales</taxon>
        <taxon>Streptomycetaceae</taxon>
        <taxon>Streptomyces</taxon>
    </lineage>
</organism>
<dbReference type="PANTHER" id="PTHR43283:SF11">
    <property type="entry name" value="BETA-LACTAMASE-RELATED DOMAIN-CONTAINING PROTEIN"/>
    <property type="match status" value="1"/>
</dbReference>
<dbReference type="InterPro" id="IPR012338">
    <property type="entry name" value="Beta-lactam/transpept-like"/>
</dbReference>
<proteinExistence type="predicted"/>
<keyword evidence="4" id="KW-1185">Reference proteome</keyword>
<dbReference type="Proteomes" id="UP000033615">
    <property type="component" value="Unassembled WGS sequence"/>
</dbReference>